<evidence type="ECO:0000256" key="1">
    <source>
        <dbReference type="SAM" id="SignalP"/>
    </source>
</evidence>
<dbReference type="NCBIfam" id="TIGR02595">
    <property type="entry name" value="PEP_CTERM"/>
    <property type="match status" value="1"/>
</dbReference>
<dbReference type="Proteomes" id="UP001626537">
    <property type="component" value="Chromosome"/>
</dbReference>
<sequence>MRYSNLIAGLALATCSGIASAGLVIDSINVQMVSTKFSARNLKGTGDENFAKALNAFESSEGSVCNEDLDAFEGVSYSGTCGGGKRNYGALYTIAGSLTGAAEFQFGLDWGRGGFIVADSKDASVKYFNEDIWWAKNWNKKSEVKNYVLEDVGKFSLTLLGFEGCCDGINSAQYRTWDTNTVQTLQRSRLPEPSEWQTLEVNAVPVPGSLPLMAIGALLMWRRRQS</sequence>
<evidence type="ECO:0000313" key="3">
    <source>
        <dbReference type="Proteomes" id="UP001626537"/>
    </source>
</evidence>
<name>A0ABZ0I0I6_9GAMM</name>
<keyword evidence="3" id="KW-1185">Reference proteome</keyword>
<dbReference type="EMBL" id="CP136864">
    <property type="protein sequence ID" value="WOJ92541.1"/>
    <property type="molecule type" value="Genomic_DNA"/>
</dbReference>
<evidence type="ECO:0000313" key="2">
    <source>
        <dbReference type="EMBL" id="WOJ92541.1"/>
    </source>
</evidence>
<keyword evidence="1" id="KW-0732">Signal</keyword>
<proteinExistence type="predicted"/>
<reference evidence="2 3" key="1">
    <citation type="submission" date="2023-10" db="EMBL/GenBank/DDBJ databases">
        <title>Two novel species belonging to the OM43/NOR5 clade.</title>
        <authorList>
            <person name="Park M."/>
        </authorList>
    </citation>
    <scope>NUCLEOTIDE SEQUENCE [LARGE SCALE GENOMIC DNA]</scope>
    <source>
        <strain evidence="2 3">IMCC43200</strain>
    </source>
</reference>
<accession>A0ABZ0I0I6</accession>
<feature type="signal peptide" evidence="1">
    <location>
        <begin position="1"/>
        <end position="21"/>
    </location>
</feature>
<gene>
    <name evidence="2" type="ORF">R0135_12190</name>
</gene>
<dbReference type="RefSeq" id="WP_407347142.1">
    <property type="nucleotide sequence ID" value="NZ_CP136864.1"/>
</dbReference>
<protein>
    <submittedName>
        <fullName evidence="2">PEP-CTERM sorting domain-containing protein</fullName>
    </submittedName>
</protein>
<organism evidence="2 3">
    <name type="scientific">Congregibacter variabilis</name>
    <dbReference type="NCBI Taxonomy" id="3081200"/>
    <lineage>
        <taxon>Bacteria</taxon>
        <taxon>Pseudomonadati</taxon>
        <taxon>Pseudomonadota</taxon>
        <taxon>Gammaproteobacteria</taxon>
        <taxon>Cellvibrionales</taxon>
        <taxon>Halieaceae</taxon>
        <taxon>Congregibacter</taxon>
    </lineage>
</organism>
<dbReference type="InterPro" id="IPR013424">
    <property type="entry name" value="Ice-binding_C"/>
</dbReference>
<feature type="chain" id="PRO_5046370203" evidence="1">
    <location>
        <begin position="22"/>
        <end position="226"/>
    </location>
</feature>